<proteinExistence type="predicted"/>
<evidence type="ECO:0008006" key="5">
    <source>
        <dbReference type="Google" id="ProtNLM"/>
    </source>
</evidence>
<dbReference type="RefSeq" id="WP_256790671.1">
    <property type="nucleotide sequence ID" value="NZ_JANIID010000011.1"/>
</dbReference>
<reference evidence="3" key="1">
    <citation type="submission" date="2022-06" db="EMBL/GenBank/DDBJ databases">
        <title>WGS of actinobacteria.</title>
        <authorList>
            <person name="Thawai C."/>
        </authorList>
    </citation>
    <scope>NUCLEOTIDE SEQUENCE</scope>
    <source>
        <strain evidence="3">AA8</strain>
    </source>
</reference>
<gene>
    <name evidence="3" type="ORF">NQU55_14980</name>
</gene>
<protein>
    <recommendedName>
        <fullName evidence="5">Proteinase inhibitor I42 chagasin domain-containing protein</fullName>
    </recommendedName>
</protein>
<feature type="signal peptide" evidence="2">
    <location>
        <begin position="1"/>
        <end position="27"/>
    </location>
</feature>
<dbReference type="EMBL" id="JANIID010000011">
    <property type="protein sequence ID" value="MCQ8771060.1"/>
    <property type="molecule type" value="Genomic_DNA"/>
</dbReference>
<evidence type="ECO:0000256" key="1">
    <source>
        <dbReference type="SAM" id="MobiDB-lite"/>
    </source>
</evidence>
<name>A0A9X2RPF8_9ACTN</name>
<keyword evidence="4" id="KW-1185">Reference proteome</keyword>
<evidence type="ECO:0000256" key="2">
    <source>
        <dbReference type="SAM" id="SignalP"/>
    </source>
</evidence>
<organism evidence="3 4">
    <name type="scientific">Streptomyces telluris</name>
    <dbReference type="NCBI Taxonomy" id="2720021"/>
    <lineage>
        <taxon>Bacteria</taxon>
        <taxon>Bacillati</taxon>
        <taxon>Actinomycetota</taxon>
        <taxon>Actinomycetes</taxon>
        <taxon>Kitasatosporales</taxon>
        <taxon>Streptomycetaceae</taxon>
        <taxon>Streptomyces</taxon>
    </lineage>
</organism>
<accession>A0A9X2RPF8</accession>
<comment type="caution">
    <text evidence="3">The sequence shown here is derived from an EMBL/GenBank/DDBJ whole genome shotgun (WGS) entry which is preliminary data.</text>
</comment>
<evidence type="ECO:0000313" key="4">
    <source>
        <dbReference type="Proteomes" id="UP001142374"/>
    </source>
</evidence>
<feature type="chain" id="PRO_5040757018" description="Proteinase inhibitor I42 chagasin domain-containing protein" evidence="2">
    <location>
        <begin position="28"/>
        <end position="135"/>
    </location>
</feature>
<dbReference type="AlphaFoldDB" id="A0A9X2RPF8"/>
<evidence type="ECO:0000313" key="3">
    <source>
        <dbReference type="EMBL" id="MCQ8771060.1"/>
    </source>
</evidence>
<dbReference type="Proteomes" id="UP001142374">
    <property type="component" value="Unassembled WGS sequence"/>
</dbReference>
<keyword evidence="2" id="KW-0732">Signal</keyword>
<feature type="region of interest" description="Disordered" evidence="1">
    <location>
        <begin position="81"/>
        <end position="103"/>
    </location>
</feature>
<sequence length="135" mass="14406">MLGRTLLALTALTTALVIPSAAPDADAAVLATTSLTNTSHGRTLNLPTGDQISVRLRPIQGNGEKWTWSTPVVSSADVLTRTEGHETPDGGATADIRVDGPGQSDITAQRTCTSTRPQHRCRHLTFQWRVTVNAH</sequence>